<proteinExistence type="predicted"/>
<protein>
    <submittedName>
        <fullName evidence="1">Uncharacterized protein</fullName>
    </submittedName>
</protein>
<comment type="caution">
    <text evidence="1">The sequence shown here is derived from an EMBL/GenBank/DDBJ whole genome shotgun (WGS) entry which is preliminary data.</text>
</comment>
<dbReference type="EMBL" id="JAENGY010002547">
    <property type="protein sequence ID" value="KAG6943885.1"/>
    <property type="molecule type" value="Genomic_DNA"/>
</dbReference>
<organism evidence="1 2">
    <name type="scientific">Phytophthora aleatoria</name>
    <dbReference type="NCBI Taxonomy" id="2496075"/>
    <lineage>
        <taxon>Eukaryota</taxon>
        <taxon>Sar</taxon>
        <taxon>Stramenopiles</taxon>
        <taxon>Oomycota</taxon>
        <taxon>Peronosporomycetes</taxon>
        <taxon>Peronosporales</taxon>
        <taxon>Peronosporaceae</taxon>
        <taxon>Phytophthora</taxon>
    </lineage>
</organism>
<name>A0A8J5LVD5_9STRA</name>
<reference evidence="1" key="1">
    <citation type="submission" date="2021-01" db="EMBL/GenBank/DDBJ databases">
        <title>Phytophthora aleatoria, a newly-described species from Pinus radiata is distinct from Phytophthora cactorum isolates based on comparative genomics.</title>
        <authorList>
            <person name="Mcdougal R."/>
            <person name="Panda P."/>
            <person name="Williams N."/>
            <person name="Studholme D.J."/>
        </authorList>
    </citation>
    <scope>NUCLEOTIDE SEQUENCE</scope>
    <source>
        <strain evidence="1">NZFS 4037</strain>
    </source>
</reference>
<accession>A0A8J5LVD5</accession>
<gene>
    <name evidence="1" type="ORF">JG688_00017382</name>
</gene>
<evidence type="ECO:0000313" key="2">
    <source>
        <dbReference type="Proteomes" id="UP000709295"/>
    </source>
</evidence>
<sequence>MPGTLRDTNYPEEKRNIVLGMTNRWVAAVLYALYQAAVYPKSASAYSFEDNGDTIAVRSRENEFLLVKDDLKCDYEFAVSMQLPYRHTRRSLAVVSPSRSLRYLVGMYMDLPEYWQATTSYNMQILTTFPFVLVVYQVVWSKAFLDC</sequence>
<dbReference type="AlphaFoldDB" id="A0A8J5LVD5"/>
<evidence type="ECO:0000313" key="1">
    <source>
        <dbReference type="EMBL" id="KAG6943885.1"/>
    </source>
</evidence>
<keyword evidence="2" id="KW-1185">Reference proteome</keyword>
<dbReference type="Proteomes" id="UP000709295">
    <property type="component" value="Unassembled WGS sequence"/>
</dbReference>